<comment type="similarity">
    <text evidence="1">Belongs to the GMC oxidoreductase family.</text>
</comment>
<dbReference type="InterPro" id="IPR012132">
    <property type="entry name" value="GMC_OxRdtase"/>
</dbReference>
<evidence type="ECO:0000313" key="4">
    <source>
        <dbReference type="Proteomes" id="UP001218218"/>
    </source>
</evidence>
<dbReference type="InterPro" id="IPR036188">
    <property type="entry name" value="FAD/NAD-bd_sf"/>
</dbReference>
<feature type="chain" id="PRO_5042036937" description="Glucose dehydrogenase" evidence="2">
    <location>
        <begin position="18"/>
        <end position="118"/>
    </location>
</feature>
<dbReference type="Gene3D" id="3.30.560.10">
    <property type="entry name" value="Glucose Oxidase, domain 3"/>
    <property type="match status" value="1"/>
</dbReference>
<dbReference type="PANTHER" id="PTHR11552">
    <property type="entry name" value="GLUCOSE-METHANOL-CHOLINE GMC OXIDOREDUCTASE"/>
    <property type="match status" value="1"/>
</dbReference>
<reference evidence="3" key="1">
    <citation type="submission" date="2023-03" db="EMBL/GenBank/DDBJ databases">
        <title>Massive genome expansion in bonnet fungi (Mycena s.s.) driven by repeated elements and novel gene families across ecological guilds.</title>
        <authorList>
            <consortium name="Lawrence Berkeley National Laboratory"/>
            <person name="Harder C.B."/>
            <person name="Miyauchi S."/>
            <person name="Viragh M."/>
            <person name="Kuo A."/>
            <person name="Thoen E."/>
            <person name="Andreopoulos B."/>
            <person name="Lu D."/>
            <person name="Skrede I."/>
            <person name="Drula E."/>
            <person name="Henrissat B."/>
            <person name="Morin E."/>
            <person name="Kohler A."/>
            <person name="Barry K."/>
            <person name="LaButti K."/>
            <person name="Morin E."/>
            <person name="Salamov A."/>
            <person name="Lipzen A."/>
            <person name="Mereny Z."/>
            <person name="Hegedus B."/>
            <person name="Baldrian P."/>
            <person name="Stursova M."/>
            <person name="Weitz H."/>
            <person name="Taylor A."/>
            <person name="Grigoriev I.V."/>
            <person name="Nagy L.G."/>
            <person name="Martin F."/>
            <person name="Kauserud H."/>
        </authorList>
    </citation>
    <scope>NUCLEOTIDE SEQUENCE</scope>
    <source>
        <strain evidence="3">CBHHK002</strain>
    </source>
</reference>
<proteinExistence type="inferred from homology"/>
<dbReference type="GO" id="GO:0050660">
    <property type="term" value="F:flavin adenine dinucleotide binding"/>
    <property type="evidence" value="ECO:0007669"/>
    <property type="project" value="InterPro"/>
</dbReference>
<gene>
    <name evidence="3" type="ORF">DFH08DRAFT_35404</name>
</gene>
<dbReference type="SUPFAM" id="SSF51905">
    <property type="entry name" value="FAD/NAD(P)-binding domain"/>
    <property type="match status" value="1"/>
</dbReference>
<feature type="signal peptide" evidence="2">
    <location>
        <begin position="1"/>
        <end position="17"/>
    </location>
</feature>
<dbReference type="Gene3D" id="3.50.50.60">
    <property type="entry name" value="FAD/NAD(P)-binding domain"/>
    <property type="match status" value="1"/>
</dbReference>
<comment type="caution">
    <text evidence="3">The sequence shown here is derived from an EMBL/GenBank/DDBJ whole genome shotgun (WGS) entry which is preliminary data.</text>
</comment>
<dbReference type="GO" id="GO:0016491">
    <property type="term" value="F:oxidoreductase activity"/>
    <property type="evidence" value="ECO:0007669"/>
    <property type="project" value="TreeGrafter"/>
</dbReference>
<keyword evidence="4" id="KW-1185">Reference proteome</keyword>
<keyword evidence="2" id="KW-0732">Signal</keyword>
<dbReference type="Proteomes" id="UP001218218">
    <property type="component" value="Unassembled WGS sequence"/>
</dbReference>
<evidence type="ECO:0000313" key="3">
    <source>
        <dbReference type="EMBL" id="KAJ7368893.1"/>
    </source>
</evidence>
<dbReference type="EMBL" id="JARIHO010000001">
    <property type="protein sequence ID" value="KAJ7368893.1"/>
    <property type="molecule type" value="Genomic_DNA"/>
</dbReference>
<dbReference type="AlphaFoldDB" id="A0AAD7AVQ6"/>
<name>A0AAD7AVQ6_9AGAR</name>
<protein>
    <recommendedName>
        <fullName evidence="5">Glucose dehydrogenase</fullName>
    </recommendedName>
</protein>
<evidence type="ECO:0008006" key="5">
    <source>
        <dbReference type="Google" id="ProtNLM"/>
    </source>
</evidence>
<evidence type="ECO:0000256" key="2">
    <source>
        <dbReference type="SAM" id="SignalP"/>
    </source>
</evidence>
<feature type="non-terminal residue" evidence="3">
    <location>
        <position position="1"/>
    </location>
</feature>
<feature type="non-terminal residue" evidence="3">
    <location>
        <position position="118"/>
    </location>
</feature>
<organism evidence="3 4">
    <name type="scientific">Mycena albidolilacea</name>
    <dbReference type="NCBI Taxonomy" id="1033008"/>
    <lineage>
        <taxon>Eukaryota</taxon>
        <taxon>Fungi</taxon>
        <taxon>Dikarya</taxon>
        <taxon>Basidiomycota</taxon>
        <taxon>Agaricomycotina</taxon>
        <taxon>Agaricomycetes</taxon>
        <taxon>Agaricomycetidae</taxon>
        <taxon>Agaricales</taxon>
        <taxon>Marasmiineae</taxon>
        <taxon>Mycenaceae</taxon>
        <taxon>Mycena</taxon>
    </lineage>
</organism>
<accession>A0AAD7AVQ6</accession>
<evidence type="ECO:0000256" key="1">
    <source>
        <dbReference type="ARBA" id="ARBA00010790"/>
    </source>
</evidence>
<dbReference type="PANTHER" id="PTHR11552:SF147">
    <property type="entry name" value="CHOLINE DEHYDROGENASE, MITOCHONDRIAL"/>
    <property type="match status" value="1"/>
</dbReference>
<sequence length="118" mass="12492">LSPALLLLSLFSGVGLCKLYDNVVDLPGLKYDFVVVGGGTAGNVVANRLTENPKISVLVLEAGLSNEGVTSSQVPFLLSQLIPDSTYSWNYTTVPMPGLNGRSMPYLRAFFLGGCSAH</sequence>